<accession>A0A0C1C374</accession>
<proteinExistence type="inferred from homology"/>
<organism evidence="4 5">
    <name type="scientific">Parachlamydia acanthamoebae</name>
    <dbReference type="NCBI Taxonomy" id="83552"/>
    <lineage>
        <taxon>Bacteria</taxon>
        <taxon>Pseudomonadati</taxon>
        <taxon>Chlamydiota</taxon>
        <taxon>Chlamydiia</taxon>
        <taxon>Parachlamydiales</taxon>
        <taxon>Parachlamydiaceae</taxon>
        <taxon>Parachlamydia</taxon>
    </lineage>
</organism>
<comment type="similarity">
    <text evidence="1">Belongs to the GTP cyclohydrolase I type 2/NIF3 family.</text>
</comment>
<reference evidence="4 5" key="1">
    <citation type="journal article" date="2014" name="Mol. Biol. Evol.">
        <title>Massive expansion of Ubiquitination-related gene families within the Chlamydiae.</title>
        <authorList>
            <person name="Domman D."/>
            <person name="Collingro A."/>
            <person name="Lagkouvardos I."/>
            <person name="Gehre L."/>
            <person name="Weinmaier T."/>
            <person name="Rattei T."/>
            <person name="Subtil A."/>
            <person name="Horn M."/>
        </authorList>
    </citation>
    <scope>NUCLEOTIDE SEQUENCE [LARGE SCALE GENOMIC DNA]</scope>
    <source>
        <strain evidence="4 5">OEW1</strain>
    </source>
</reference>
<comment type="caution">
    <text evidence="4">The sequence shown here is derived from an EMBL/GenBank/DDBJ whole genome shotgun (WGS) entry which is preliminary data.</text>
</comment>
<dbReference type="Gene3D" id="3.40.1390.30">
    <property type="entry name" value="NIF3 (NGG1p interacting factor 3)-like"/>
    <property type="match status" value="2"/>
</dbReference>
<feature type="binding site" evidence="3">
    <location>
        <position position="225"/>
    </location>
    <ligand>
        <name>a divalent metal cation</name>
        <dbReference type="ChEBI" id="CHEBI:60240"/>
        <label>1</label>
    </ligand>
</feature>
<dbReference type="InterPro" id="IPR002678">
    <property type="entry name" value="DUF34/NIF3"/>
</dbReference>
<dbReference type="Proteomes" id="UP000031307">
    <property type="component" value="Unassembled WGS sequence"/>
</dbReference>
<evidence type="ECO:0000256" key="2">
    <source>
        <dbReference type="ARBA" id="ARBA00022723"/>
    </source>
</evidence>
<dbReference type="EMBL" id="JSAM01000050">
    <property type="protein sequence ID" value="KIA77991.1"/>
    <property type="molecule type" value="Genomic_DNA"/>
</dbReference>
<evidence type="ECO:0000313" key="4">
    <source>
        <dbReference type="EMBL" id="KIA77991.1"/>
    </source>
</evidence>
<dbReference type="InterPro" id="IPR036069">
    <property type="entry name" value="DUF34/NIF3_sf"/>
</dbReference>
<feature type="binding site" evidence="3">
    <location>
        <position position="104"/>
    </location>
    <ligand>
        <name>a divalent metal cation</name>
        <dbReference type="ChEBI" id="CHEBI:60240"/>
        <label>1</label>
    </ligand>
</feature>
<sequence>MIMITLQELSKYLETLLHIPGLMDNCPNGLQVEGDEKINRIGVAVSASLETIQQAIDASCQALIVHHGLFWNRDEFPIVGTKHKKIALLLKHGLSLFAYHLPLDAHMEFGNNWKAAQDLEWMDLKPFGFFNKIPIGVQGKIAPQKRGVFQEKLEHYYGHAAHVALGGKEIVESVGLISGGAYRSIVDAASEKLDCFITGSFDEPTWHQAYEEKVNFFGLGHSATERIGPRALGVHLKQKFSIDTLFIDVLNPF</sequence>
<gene>
    <name evidence="4" type="ORF">DB43_FF00100</name>
</gene>
<dbReference type="PATRIC" id="fig|83552.4.peg.815"/>
<feature type="binding site" evidence="3">
    <location>
        <position position="221"/>
    </location>
    <ligand>
        <name>a divalent metal cation</name>
        <dbReference type="ChEBI" id="CHEBI:60240"/>
        <label>1</label>
    </ligand>
</feature>
<feature type="binding site" evidence="3">
    <location>
        <position position="67"/>
    </location>
    <ligand>
        <name>a divalent metal cation</name>
        <dbReference type="ChEBI" id="CHEBI:60240"/>
        <label>1</label>
    </ligand>
</feature>
<dbReference type="GO" id="GO:0005737">
    <property type="term" value="C:cytoplasm"/>
    <property type="evidence" value="ECO:0007669"/>
    <property type="project" value="TreeGrafter"/>
</dbReference>
<keyword evidence="2 3" id="KW-0479">Metal-binding</keyword>
<dbReference type="NCBIfam" id="TIGR00486">
    <property type="entry name" value="YbgI_SA1388"/>
    <property type="match status" value="1"/>
</dbReference>
<dbReference type="Pfam" id="PF01784">
    <property type="entry name" value="DUF34_NIF3"/>
    <property type="match status" value="1"/>
</dbReference>
<evidence type="ECO:0000313" key="5">
    <source>
        <dbReference type="Proteomes" id="UP000031307"/>
    </source>
</evidence>
<dbReference type="AlphaFoldDB" id="A0A0C1C374"/>
<dbReference type="SUPFAM" id="SSF102705">
    <property type="entry name" value="NIF3 (NGG1p interacting factor 3)-like"/>
    <property type="match status" value="1"/>
</dbReference>
<name>A0A0C1C374_9BACT</name>
<evidence type="ECO:0000256" key="3">
    <source>
        <dbReference type="PIRSR" id="PIRSR602678-1"/>
    </source>
</evidence>
<dbReference type="PANTHER" id="PTHR13799:SF14">
    <property type="entry name" value="GTP CYCLOHYDROLASE 1 TYPE 2 HOMOLOG"/>
    <property type="match status" value="1"/>
</dbReference>
<dbReference type="GO" id="GO:0046872">
    <property type="term" value="F:metal ion binding"/>
    <property type="evidence" value="ECO:0007669"/>
    <property type="project" value="UniProtKB-KW"/>
</dbReference>
<feature type="binding site" evidence="3">
    <location>
        <position position="66"/>
    </location>
    <ligand>
        <name>a divalent metal cation</name>
        <dbReference type="ChEBI" id="CHEBI:60240"/>
        <label>1</label>
    </ligand>
</feature>
<dbReference type="PANTHER" id="PTHR13799">
    <property type="entry name" value="NGG1 INTERACTING FACTOR 3"/>
    <property type="match status" value="1"/>
</dbReference>
<evidence type="ECO:0000256" key="1">
    <source>
        <dbReference type="ARBA" id="ARBA00006964"/>
    </source>
</evidence>
<protein>
    <submittedName>
        <fullName evidence="4">UPF0135 protein</fullName>
    </submittedName>
</protein>